<evidence type="ECO:0000256" key="6">
    <source>
        <dbReference type="PROSITE-ProRule" id="PRU01091"/>
    </source>
</evidence>
<dbReference type="PANTHER" id="PTHR35807:SF1">
    <property type="entry name" value="TRANSCRIPTIONAL REGULATOR REDD"/>
    <property type="match status" value="1"/>
</dbReference>
<keyword evidence="10" id="KW-1185">Reference proteome</keyword>
<dbReference type="Pfam" id="PF00486">
    <property type="entry name" value="Trans_reg_C"/>
    <property type="match status" value="1"/>
</dbReference>
<dbReference type="PANTHER" id="PTHR35807">
    <property type="entry name" value="TRANSCRIPTIONAL REGULATOR REDD-RELATED"/>
    <property type="match status" value="1"/>
</dbReference>
<dbReference type="PROSITE" id="PS51755">
    <property type="entry name" value="OMPR_PHOB"/>
    <property type="match status" value="1"/>
</dbReference>
<dbReference type="CDD" id="cd15831">
    <property type="entry name" value="BTAD"/>
    <property type="match status" value="1"/>
</dbReference>
<comment type="caution">
    <text evidence="9">The sequence shown here is derived from an EMBL/GenBank/DDBJ whole genome shotgun (WGS) entry which is preliminary data.</text>
</comment>
<proteinExistence type="inferred from homology"/>
<gene>
    <name evidence="9" type="primary">afsR_6</name>
    <name evidence="9" type="ORF">GCM10010319_71100</name>
</gene>
<dbReference type="SMART" id="SM01043">
    <property type="entry name" value="BTAD"/>
    <property type="match status" value="1"/>
</dbReference>
<dbReference type="Gene3D" id="3.40.50.300">
    <property type="entry name" value="P-loop containing nucleotide triphosphate hydrolases"/>
    <property type="match status" value="1"/>
</dbReference>
<keyword evidence="5" id="KW-0804">Transcription</keyword>
<dbReference type="InterPro" id="IPR005158">
    <property type="entry name" value="BTAD"/>
</dbReference>
<protein>
    <submittedName>
        <fullName evidence="9">Transcriptional regulator AfsR</fullName>
    </submittedName>
</protein>
<evidence type="ECO:0000313" key="10">
    <source>
        <dbReference type="Proteomes" id="UP001500063"/>
    </source>
</evidence>
<evidence type="ECO:0000313" key="9">
    <source>
        <dbReference type="EMBL" id="GAA0382491.1"/>
    </source>
</evidence>
<dbReference type="SUPFAM" id="SSF48452">
    <property type="entry name" value="TPR-like"/>
    <property type="match status" value="2"/>
</dbReference>
<dbReference type="RefSeq" id="WP_344124649.1">
    <property type="nucleotide sequence ID" value="NZ_BAAABW010000047.1"/>
</dbReference>
<evidence type="ECO:0000256" key="4">
    <source>
        <dbReference type="ARBA" id="ARBA00023125"/>
    </source>
</evidence>
<evidence type="ECO:0000256" key="1">
    <source>
        <dbReference type="ARBA" id="ARBA00005820"/>
    </source>
</evidence>
<name>A0ABN0Y4M0_9ACTN</name>
<reference evidence="9 10" key="1">
    <citation type="journal article" date="2019" name="Int. J. Syst. Evol. Microbiol.">
        <title>The Global Catalogue of Microorganisms (GCM) 10K type strain sequencing project: providing services to taxonomists for standard genome sequencing and annotation.</title>
        <authorList>
            <consortium name="The Broad Institute Genomics Platform"/>
            <consortium name="The Broad Institute Genome Sequencing Center for Infectious Disease"/>
            <person name="Wu L."/>
            <person name="Ma J."/>
        </authorList>
    </citation>
    <scope>NUCLEOTIDE SEQUENCE [LARGE SCALE GENOMIC DNA]</scope>
    <source>
        <strain evidence="9 10">JCM 4565</strain>
    </source>
</reference>
<feature type="region of interest" description="Disordered" evidence="7">
    <location>
        <begin position="263"/>
        <end position="292"/>
    </location>
</feature>
<evidence type="ECO:0000256" key="7">
    <source>
        <dbReference type="SAM" id="MobiDB-lite"/>
    </source>
</evidence>
<evidence type="ECO:0000259" key="8">
    <source>
        <dbReference type="PROSITE" id="PS51755"/>
    </source>
</evidence>
<dbReference type="SUPFAM" id="SSF52540">
    <property type="entry name" value="P-loop containing nucleoside triphosphate hydrolases"/>
    <property type="match status" value="1"/>
</dbReference>
<dbReference type="InterPro" id="IPR002182">
    <property type="entry name" value="NB-ARC"/>
</dbReference>
<evidence type="ECO:0000256" key="3">
    <source>
        <dbReference type="ARBA" id="ARBA00023015"/>
    </source>
</evidence>
<dbReference type="InterPro" id="IPR027417">
    <property type="entry name" value="P-loop_NTPase"/>
</dbReference>
<evidence type="ECO:0000256" key="5">
    <source>
        <dbReference type="ARBA" id="ARBA00023163"/>
    </source>
</evidence>
<dbReference type="Pfam" id="PF00931">
    <property type="entry name" value="NB-ARC"/>
    <property type="match status" value="1"/>
</dbReference>
<dbReference type="SUPFAM" id="SSF46894">
    <property type="entry name" value="C-terminal effector domain of the bipartite response regulators"/>
    <property type="match status" value="1"/>
</dbReference>
<dbReference type="SMART" id="SM00862">
    <property type="entry name" value="Trans_reg_C"/>
    <property type="match status" value="1"/>
</dbReference>
<feature type="domain" description="OmpR/PhoB-type" evidence="8">
    <location>
        <begin position="1"/>
        <end position="108"/>
    </location>
</feature>
<accession>A0ABN0Y4M0</accession>
<keyword evidence="3" id="KW-0805">Transcription regulation</keyword>
<evidence type="ECO:0000256" key="2">
    <source>
        <dbReference type="ARBA" id="ARBA00023012"/>
    </source>
</evidence>
<organism evidence="9 10">
    <name type="scientific">Streptomyces blastmyceticus</name>
    <dbReference type="NCBI Taxonomy" id="68180"/>
    <lineage>
        <taxon>Bacteria</taxon>
        <taxon>Bacillati</taxon>
        <taxon>Actinomycetota</taxon>
        <taxon>Actinomycetes</taxon>
        <taxon>Kitasatosporales</taxon>
        <taxon>Streptomycetaceae</taxon>
        <taxon>Streptomyces</taxon>
    </lineage>
</organism>
<comment type="similarity">
    <text evidence="1">Belongs to the AfsR/DnrI/RedD regulatory family.</text>
</comment>
<dbReference type="InterPro" id="IPR011990">
    <property type="entry name" value="TPR-like_helical_dom_sf"/>
</dbReference>
<dbReference type="EMBL" id="BAAABW010000047">
    <property type="protein sequence ID" value="GAA0382491.1"/>
    <property type="molecule type" value="Genomic_DNA"/>
</dbReference>
<dbReference type="InterPro" id="IPR036388">
    <property type="entry name" value="WH-like_DNA-bd_sf"/>
</dbReference>
<dbReference type="InterPro" id="IPR051677">
    <property type="entry name" value="AfsR-DnrI-RedD_regulator"/>
</dbReference>
<dbReference type="PRINTS" id="PR00364">
    <property type="entry name" value="DISEASERSIST"/>
</dbReference>
<feature type="DNA-binding region" description="OmpR/PhoB-type" evidence="6">
    <location>
        <begin position="1"/>
        <end position="108"/>
    </location>
</feature>
<keyword evidence="2" id="KW-0902">Two-component regulatory system</keyword>
<sequence>MGGAEPADPMRFTVLGPVRAWRGVTELPLGARQQRCVLAVLLLRGGTTVSVEELVDALWGDRPPPSALGTVRTYAYRLRRVLGHGTLGPDAGGYRIVTAPGHLDSAECERLAAEAARHRAAGRTGEALTALRQALALWRGEALPGLPGPYAERQRVRWSERRLELLEARLEAELDLGRHDRITGELAELADEHPMRERVSQLWMLALYRAGRQAEALDAYAAARRTLVAELGVEPGPELRELHCRILAADPALALPTDSADLVAAPPHSFGEPADAPPAEPAPPPAPRQLPSRSADFVGRQAETAALRETLLAPDATPVVAVCGLGGVGKTELAVHLAHSLAPRFPDGQLYADLHGEDGRPVPPEEVLGSFLRAFGLAREALPTGLTERSLLLRSVLAGRKVLLVLDNARDARQVRPLLPGAPGSAVLVTSRARLASLTTARSTELGVLAPAEALRLFTGIVGEDRVRAEETAARELMAACGHLPLAIRIVGARLVNRPYWTLAGLLDRLADDRRRLDVLRTGDLAVESTFRLGYDRLAPAQARAFRLLAVPATPDLPVDAVAAVLDLPRHAAEDLAESLADASMLETPAPERYRFHPLLRDFARGLGADRTGALDRLVHHYRTATAAALGPTAARRAGLHAPDVSGAPGPVRTGHRGIAELIVQCAGEPDPGPDLRPVGELLLGAALLCESGQAARELARAANALLPAVRQRRDHCGEARVRLALGRLLLEAGSAAPALAELLRARELCGTHDLPGALHAHIHAALGACHAHSGRHEDAITCFTAAADIRRGLGDPAGAAVESLGLAGALAGLGRFDDAERVAAAARTVCHQHADTDGEALAGNALGRIARERADHARAAGHHSAAPGPDCETAHDLLAVIGASEAGTPPWLSRTPRQDAGGAV</sequence>
<dbReference type="InterPro" id="IPR001867">
    <property type="entry name" value="OmpR/PhoB-type_DNA-bd"/>
</dbReference>
<feature type="compositionally biased region" description="Pro residues" evidence="7">
    <location>
        <begin position="275"/>
        <end position="288"/>
    </location>
</feature>
<dbReference type="Pfam" id="PF03704">
    <property type="entry name" value="BTAD"/>
    <property type="match status" value="1"/>
</dbReference>
<keyword evidence="4 6" id="KW-0238">DNA-binding</keyword>
<dbReference type="Gene3D" id="1.25.40.10">
    <property type="entry name" value="Tetratricopeptide repeat domain"/>
    <property type="match status" value="2"/>
</dbReference>
<dbReference type="InterPro" id="IPR016032">
    <property type="entry name" value="Sig_transdc_resp-reg_C-effctor"/>
</dbReference>
<dbReference type="Proteomes" id="UP001500063">
    <property type="component" value="Unassembled WGS sequence"/>
</dbReference>
<dbReference type="Gene3D" id="1.10.10.10">
    <property type="entry name" value="Winged helix-like DNA-binding domain superfamily/Winged helix DNA-binding domain"/>
    <property type="match status" value="1"/>
</dbReference>